<keyword evidence="2" id="KW-1133">Transmembrane helix</keyword>
<evidence type="ECO:0000313" key="4">
    <source>
        <dbReference type="Proteomes" id="UP000799424"/>
    </source>
</evidence>
<evidence type="ECO:0000313" key="3">
    <source>
        <dbReference type="EMBL" id="KAF2824150.1"/>
    </source>
</evidence>
<accession>A0A6A6ZSV0</accession>
<keyword evidence="2" id="KW-0472">Membrane</keyword>
<feature type="compositionally biased region" description="Low complexity" evidence="1">
    <location>
        <begin position="118"/>
        <end position="128"/>
    </location>
</feature>
<evidence type="ECO:0000256" key="1">
    <source>
        <dbReference type="SAM" id="MobiDB-lite"/>
    </source>
</evidence>
<protein>
    <submittedName>
        <fullName evidence="3">Uncharacterized protein</fullName>
    </submittedName>
</protein>
<proteinExistence type="predicted"/>
<reference evidence="3" key="1">
    <citation type="journal article" date="2020" name="Stud. Mycol.">
        <title>101 Dothideomycetes genomes: a test case for predicting lifestyles and emergence of pathogens.</title>
        <authorList>
            <person name="Haridas S."/>
            <person name="Albert R."/>
            <person name="Binder M."/>
            <person name="Bloem J."/>
            <person name="Labutti K."/>
            <person name="Salamov A."/>
            <person name="Andreopoulos B."/>
            <person name="Baker S."/>
            <person name="Barry K."/>
            <person name="Bills G."/>
            <person name="Bluhm B."/>
            <person name="Cannon C."/>
            <person name="Castanera R."/>
            <person name="Culley D."/>
            <person name="Daum C."/>
            <person name="Ezra D."/>
            <person name="Gonzalez J."/>
            <person name="Henrissat B."/>
            <person name="Kuo A."/>
            <person name="Liang C."/>
            <person name="Lipzen A."/>
            <person name="Lutzoni F."/>
            <person name="Magnuson J."/>
            <person name="Mondo S."/>
            <person name="Nolan M."/>
            <person name="Ohm R."/>
            <person name="Pangilinan J."/>
            <person name="Park H.-J."/>
            <person name="Ramirez L."/>
            <person name="Alfaro M."/>
            <person name="Sun H."/>
            <person name="Tritt A."/>
            <person name="Yoshinaga Y."/>
            <person name="Zwiers L.-H."/>
            <person name="Turgeon B."/>
            <person name="Goodwin S."/>
            <person name="Spatafora J."/>
            <person name="Crous P."/>
            <person name="Grigoriev I."/>
        </authorList>
    </citation>
    <scope>NUCLEOTIDE SEQUENCE</scope>
    <source>
        <strain evidence="3">CBS 113818</strain>
    </source>
</reference>
<feature type="region of interest" description="Disordered" evidence="1">
    <location>
        <begin position="36"/>
        <end position="191"/>
    </location>
</feature>
<feature type="compositionally biased region" description="Polar residues" evidence="1">
    <location>
        <begin position="129"/>
        <end position="154"/>
    </location>
</feature>
<dbReference type="Proteomes" id="UP000799424">
    <property type="component" value="Unassembled WGS sequence"/>
</dbReference>
<keyword evidence="2" id="KW-0812">Transmembrane</keyword>
<feature type="compositionally biased region" description="Polar residues" evidence="1">
    <location>
        <begin position="50"/>
        <end position="69"/>
    </location>
</feature>
<gene>
    <name evidence="3" type="ORF">CC86DRAFT_420555</name>
</gene>
<keyword evidence="4" id="KW-1185">Reference proteome</keyword>
<dbReference type="CDD" id="cd12087">
    <property type="entry name" value="TM_EGFR-like"/>
    <property type="match status" value="1"/>
</dbReference>
<evidence type="ECO:0000256" key="2">
    <source>
        <dbReference type="SAM" id="Phobius"/>
    </source>
</evidence>
<sequence length="298" mass="31643">MAWTSSKSAGLAVGLILLVIFIVTTTFFYLRRRSRVPKAEAVTPEKPTDIESQTPSNSNQDLDSNTNTNSANDAESRTSSSSRASSSPSQTVQVFTSVEKDITQPTPAIVAEPPPPTGTVRRTTGQPQSFSDWVNETNGTELPNFSSSNKTNGSDLPDFSFSDAPQLTLTPKAPHHSPFPSLSGLSTAIRNSSSSTSLRPIASRAGPMVPPQLLLPVLASPSAEAAKLMDSLPKVSRAGERPTTRDSWGATSLRRAVLGAGENRSVTRLEKLEGEASEDEGFVEGRDVVGVAYSGAWP</sequence>
<dbReference type="AlphaFoldDB" id="A0A6A6ZSV0"/>
<dbReference type="EMBL" id="MU006230">
    <property type="protein sequence ID" value="KAF2824150.1"/>
    <property type="molecule type" value="Genomic_DNA"/>
</dbReference>
<name>A0A6A6ZSV0_9PLEO</name>
<feature type="compositionally biased region" description="Low complexity" evidence="1">
    <location>
        <begin position="70"/>
        <end position="89"/>
    </location>
</feature>
<organism evidence="3 4">
    <name type="scientific">Ophiobolus disseminans</name>
    <dbReference type="NCBI Taxonomy" id="1469910"/>
    <lineage>
        <taxon>Eukaryota</taxon>
        <taxon>Fungi</taxon>
        <taxon>Dikarya</taxon>
        <taxon>Ascomycota</taxon>
        <taxon>Pezizomycotina</taxon>
        <taxon>Dothideomycetes</taxon>
        <taxon>Pleosporomycetidae</taxon>
        <taxon>Pleosporales</taxon>
        <taxon>Pleosporineae</taxon>
        <taxon>Phaeosphaeriaceae</taxon>
        <taxon>Ophiobolus</taxon>
    </lineage>
</organism>
<feature type="transmembrane region" description="Helical" evidence="2">
    <location>
        <begin position="12"/>
        <end position="30"/>
    </location>
</feature>